<evidence type="ECO:0000256" key="7">
    <source>
        <dbReference type="ARBA" id="ARBA00022801"/>
    </source>
</evidence>
<name>A0A401G8M0_9APHY</name>
<gene>
    <name evidence="9" type="ORF">SCP_0114040</name>
</gene>
<dbReference type="AlphaFoldDB" id="A0A401G8M0"/>
<dbReference type="GO" id="GO:0004523">
    <property type="term" value="F:RNA-DNA hybrid ribonuclease activity"/>
    <property type="evidence" value="ECO:0007669"/>
    <property type="project" value="UniProtKB-EC"/>
</dbReference>
<proteinExistence type="inferred from homology"/>
<organism evidence="9 10">
    <name type="scientific">Sparassis crispa</name>
    <dbReference type="NCBI Taxonomy" id="139825"/>
    <lineage>
        <taxon>Eukaryota</taxon>
        <taxon>Fungi</taxon>
        <taxon>Dikarya</taxon>
        <taxon>Basidiomycota</taxon>
        <taxon>Agaricomycotina</taxon>
        <taxon>Agaricomycetes</taxon>
        <taxon>Polyporales</taxon>
        <taxon>Sparassidaceae</taxon>
        <taxon>Sparassis</taxon>
    </lineage>
</organism>
<dbReference type="GeneID" id="38775432"/>
<keyword evidence="10" id="KW-1185">Reference proteome</keyword>
<evidence type="ECO:0000259" key="8">
    <source>
        <dbReference type="PROSITE" id="PS50879"/>
    </source>
</evidence>
<keyword evidence="5" id="KW-0479">Metal-binding</keyword>
<keyword evidence="6" id="KW-0255">Endonuclease</keyword>
<feature type="domain" description="RNase H type-1" evidence="8">
    <location>
        <begin position="60"/>
        <end position="182"/>
    </location>
</feature>
<evidence type="ECO:0000256" key="6">
    <source>
        <dbReference type="ARBA" id="ARBA00022759"/>
    </source>
</evidence>
<dbReference type="OrthoDB" id="407198at2759"/>
<comment type="catalytic activity">
    <reaction evidence="1">
        <text>Endonucleolytic cleavage to 5'-phosphomonoester.</text>
        <dbReference type="EC" id="3.1.26.4"/>
    </reaction>
</comment>
<comment type="caution">
    <text evidence="9">The sequence shown here is derived from an EMBL/GenBank/DDBJ whole genome shotgun (WGS) entry which is preliminary data.</text>
</comment>
<dbReference type="PROSITE" id="PS50879">
    <property type="entry name" value="RNASE_H_1"/>
    <property type="match status" value="1"/>
</dbReference>
<dbReference type="SUPFAM" id="SSF53098">
    <property type="entry name" value="Ribonuclease H-like"/>
    <property type="match status" value="1"/>
</dbReference>
<dbReference type="PANTHER" id="PTHR10642">
    <property type="entry name" value="RIBONUCLEASE H1"/>
    <property type="match status" value="1"/>
</dbReference>
<evidence type="ECO:0000256" key="3">
    <source>
        <dbReference type="ARBA" id="ARBA00012180"/>
    </source>
</evidence>
<sequence>MSKLQAALTNPERAQGVVARRLIFCEHAECNHTAQLIKFCSRCHGYFARCCNHADRDEVCHHYKLVFTDGACLSNGQRDATAGIGIAVGVFGEDWDQWAIPIDDSVDAYHKRSSQRAELLAALKGLFKLRDKELEVYEYSLDEHNTLQHLRGLRRPAWIITTDSEYVVKGMTEWLPVWKVND</sequence>
<dbReference type="PANTHER" id="PTHR10642:SF26">
    <property type="entry name" value="RIBONUCLEASE H1"/>
    <property type="match status" value="1"/>
</dbReference>
<dbReference type="InterPro" id="IPR036397">
    <property type="entry name" value="RNaseH_sf"/>
</dbReference>
<dbReference type="RefSeq" id="XP_027609428.1">
    <property type="nucleotide sequence ID" value="XM_027753627.1"/>
</dbReference>
<dbReference type="Proteomes" id="UP000287166">
    <property type="component" value="Unassembled WGS sequence"/>
</dbReference>
<dbReference type="InParanoid" id="A0A401G8M0"/>
<dbReference type="GO" id="GO:0003676">
    <property type="term" value="F:nucleic acid binding"/>
    <property type="evidence" value="ECO:0007669"/>
    <property type="project" value="InterPro"/>
</dbReference>
<evidence type="ECO:0000313" key="10">
    <source>
        <dbReference type="Proteomes" id="UP000287166"/>
    </source>
</evidence>
<dbReference type="GO" id="GO:0043137">
    <property type="term" value="P:DNA replication, removal of RNA primer"/>
    <property type="evidence" value="ECO:0007669"/>
    <property type="project" value="TreeGrafter"/>
</dbReference>
<dbReference type="Gene3D" id="3.30.420.10">
    <property type="entry name" value="Ribonuclease H-like superfamily/Ribonuclease H"/>
    <property type="match status" value="1"/>
</dbReference>
<evidence type="ECO:0000313" key="9">
    <source>
        <dbReference type="EMBL" id="GBE78515.1"/>
    </source>
</evidence>
<evidence type="ECO:0000256" key="1">
    <source>
        <dbReference type="ARBA" id="ARBA00000077"/>
    </source>
</evidence>
<dbReference type="STRING" id="139825.A0A401G8M0"/>
<dbReference type="EC" id="3.1.26.4" evidence="3"/>
<evidence type="ECO:0000256" key="4">
    <source>
        <dbReference type="ARBA" id="ARBA00022722"/>
    </source>
</evidence>
<dbReference type="GO" id="GO:0046872">
    <property type="term" value="F:metal ion binding"/>
    <property type="evidence" value="ECO:0007669"/>
    <property type="project" value="UniProtKB-KW"/>
</dbReference>
<evidence type="ECO:0000256" key="2">
    <source>
        <dbReference type="ARBA" id="ARBA00005300"/>
    </source>
</evidence>
<comment type="similarity">
    <text evidence="2">Belongs to the RNase H family.</text>
</comment>
<protein>
    <recommendedName>
        <fullName evidence="3">ribonuclease H</fullName>
        <ecNumber evidence="3">3.1.26.4</ecNumber>
    </recommendedName>
</protein>
<keyword evidence="4" id="KW-0540">Nuclease</keyword>
<accession>A0A401G8M0</accession>
<reference evidence="9 10" key="1">
    <citation type="journal article" date="2018" name="Sci. Rep.">
        <title>Genome sequence of the cauliflower mushroom Sparassis crispa (Hanabiratake) and its association with beneficial usage.</title>
        <authorList>
            <person name="Kiyama R."/>
            <person name="Furutani Y."/>
            <person name="Kawaguchi K."/>
            <person name="Nakanishi T."/>
        </authorList>
    </citation>
    <scope>NUCLEOTIDE SEQUENCE [LARGE SCALE GENOMIC DNA]</scope>
</reference>
<evidence type="ECO:0000256" key="5">
    <source>
        <dbReference type="ARBA" id="ARBA00022723"/>
    </source>
</evidence>
<dbReference type="InterPro" id="IPR050092">
    <property type="entry name" value="RNase_H"/>
</dbReference>
<dbReference type="Pfam" id="PF00075">
    <property type="entry name" value="RNase_H"/>
    <property type="match status" value="1"/>
</dbReference>
<dbReference type="EMBL" id="BFAD01000001">
    <property type="protein sequence ID" value="GBE78515.1"/>
    <property type="molecule type" value="Genomic_DNA"/>
</dbReference>
<keyword evidence="7" id="KW-0378">Hydrolase</keyword>
<dbReference type="InterPro" id="IPR002156">
    <property type="entry name" value="RNaseH_domain"/>
</dbReference>
<dbReference type="InterPro" id="IPR012337">
    <property type="entry name" value="RNaseH-like_sf"/>
</dbReference>